<dbReference type="InterPro" id="IPR000068">
    <property type="entry name" value="GPCR_3_Ca_sens_rcpt-rel"/>
</dbReference>
<feature type="region of interest" description="Disordered" evidence="11">
    <location>
        <begin position="1"/>
        <end position="52"/>
    </location>
</feature>
<dbReference type="PANTHER" id="PTHR24061:SF588">
    <property type="entry name" value="VOMERONASAL TYPE-2 RECEPTOR 26"/>
    <property type="match status" value="1"/>
</dbReference>
<keyword evidence="4" id="KW-0732">Signal</keyword>
<evidence type="ECO:0000256" key="4">
    <source>
        <dbReference type="ARBA" id="ARBA00022729"/>
    </source>
</evidence>
<evidence type="ECO:0000256" key="6">
    <source>
        <dbReference type="ARBA" id="ARBA00023040"/>
    </source>
</evidence>
<dbReference type="InterPro" id="IPR038550">
    <property type="entry name" value="GPCR_3_9-Cys_sf"/>
</dbReference>
<dbReference type="Gene3D" id="2.10.50.30">
    <property type="entry name" value="GPCR, family 3, nine cysteines domain"/>
    <property type="match status" value="1"/>
</dbReference>
<protein>
    <submittedName>
        <fullName evidence="14">Vomeronasal type-2 receptor 26-like</fullName>
    </submittedName>
</protein>
<gene>
    <name evidence="14" type="ORF">PECUL_23A035371</name>
</gene>
<proteinExistence type="predicted"/>
<feature type="compositionally biased region" description="Basic and acidic residues" evidence="11">
    <location>
        <begin position="33"/>
        <end position="49"/>
    </location>
</feature>
<evidence type="ECO:0000256" key="10">
    <source>
        <dbReference type="ARBA" id="ARBA00023224"/>
    </source>
</evidence>
<evidence type="ECO:0000256" key="2">
    <source>
        <dbReference type="ARBA" id="ARBA00022475"/>
    </source>
</evidence>
<evidence type="ECO:0000313" key="15">
    <source>
        <dbReference type="Proteomes" id="UP001295444"/>
    </source>
</evidence>
<dbReference type="Pfam" id="PF07562">
    <property type="entry name" value="NCD3G"/>
    <property type="match status" value="1"/>
</dbReference>
<comment type="subcellular location">
    <subcellularLocation>
        <location evidence="1">Cell membrane</location>
        <topology evidence="1">Multi-pass membrane protein</topology>
    </subcellularLocation>
</comment>
<dbReference type="Pfam" id="PF01094">
    <property type="entry name" value="ANF_receptor"/>
    <property type="match status" value="3"/>
</dbReference>
<dbReference type="EMBL" id="OW240917">
    <property type="protein sequence ID" value="CAH2299339.1"/>
    <property type="molecule type" value="Genomic_DNA"/>
</dbReference>
<sequence length="1557" mass="176731">MAADPETSIGQQNNMTADPEVSFGRMTQTANRKSADRGPRPETGNEKVQRFPARPRWKTLHLNVFLFAIEHVNMNPNILANITLGYHFYDSCLDTRKAVKSVLQILSGPEKTVPNYSCVDNNKLTGFIGDHYSFTTMPIAQILGVYGYSQISYGATDYSLSERLVYPHFFRMVQNDYIYFKIVTQLLKHFGWTWVGIVTTNDDTGGIESQVLTKYMASNGICTAFMQFINPSDSKIEISSRINNCIITTKSKIIVLCGSLSATVVFVMQYLNTMLHQDYAFIFPPSWASNFLLIQCNFEILSGSLAVEPFHLFMPETGSFFDNIHPSKRTEDKLLENIWIIYYSCLSTNTSDAKLYGKLDPGPKCSCERQRQQSLTRALNLALEQGLQVMDILKAKALKDHTMHSRTVSHLLYSPIETFNLVHLSLTRNAPNTRIKWKLALVVYSVHLRISNMTLKSRSLLGEFVPSQTSMLHWTTSGVRRKIQLKNSGILSGNGGHPVIPHGEYHKTVIPAVHCGVVFVSREVITKFVYGHMVQNAVFKNNCLYISWTPSRPALSVRPGSVRTCIPHDDHIPKSVCSEKCLPGTRKVLRRGTQTCCYDCIPCSDGEITNRTGKSLILKDSENCDKCLSNEWPNERKDRCIPKLEEFLSYRNDTIAIILSSLSIFCFLITVMILVIFIWFQDTPIVKANNKNLSFVLLVSIMLSFLCVFLFLGHPVDITCMLRQTAFGILFSIAISCILGKTIIIYFVFKATQPGSVWKSFVSLKVSNCFVFCCSAVQIIINVIWLASSPPFMELDTHSHQGTVIIQCNEGSVIAFYSVLGYMGVLAAISFIIAFLARTLPDSFNEAKYITFSMLVFCSVWIAMIPAYLSTKGKYMVAVEIFAILTSSTGLLACLFFPKCFNVIFRSEINTKSHLYGASVHAKAQPYEDYEYFRDGDIIIGGVLTTKCHLVTNNDQSVMSWHVGSWPLQQQFVSMTNRDRKRKERPNTRHYINLLIFMHVNEHVNLDPSILPNITLGYHIYDSCTDPRKAVKSVLQILSGAGKTVPNYSCMDPNKLVGFIGDHYSITTIPIAQLLGLYGYAQLFVYHFVASLLGDTLNKSIRITRAGIIAGFPTRVTPRWAQGHKINKPMTTEFYTETPTYTPIWGNKILKNHPDRFRGSKVSWKSLFDRPHAWFHAQNSSRELGCTSQSIGLLADFSISYGVTEIALNERHLYPHLFHTHQNNRVYFKTVSKLLKAFGWSWVGIIASDNDSGDTDIQSLKQYITNHGFCVAFSLKINVNDKLINIKMKLKMVRKSSAHVILLCGPFNIAVVDILVATKLDNMFHDKTLIIPPSWASNYFITDFNNEPLNGSLAMDFYYLPLPNMSFIDNIHPSNHPEDILLEDIWLIECNCLSRKPNKNKMHKHQESVLTSMICCQLLKYAKWQLRIPYPYRSYDFHTMEACGEFINLNITFIEFISKVPINHYIKSTCLISSLSTNDHSDGAILISEYHLYHYIKDLKHFWELITNLLPWTKCRELVSSQLGSSIYEIIRFLQKRSQDLLSCHDQNTTTIKVVVF</sequence>
<dbReference type="InterPro" id="IPR001828">
    <property type="entry name" value="ANF_lig-bd_rcpt"/>
</dbReference>
<dbReference type="CDD" id="cd15283">
    <property type="entry name" value="7tmC_V2R_pheromone"/>
    <property type="match status" value="1"/>
</dbReference>
<reference evidence="14" key="1">
    <citation type="submission" date="2022-03" db="EMBL/GenBank/DDBJ databases">
        <authorList>
            <person name="Alioto T."/>
            <person name="Alioto T."/>
            <person name="Gomez Garrido J."/>
        </authorList>
    </citation>
    <scope>NUCLEOTIDE SEQUENCE</scope>
</reference>
<feature type="transmembrane region" description="Helical" evidence="12">
    <location>
        <begin position="725"/>
        <end position="749"/>
    </location>
</feature>
<keyword evidence="3 12" id="KW-0812">Transmembrane</keyword>
<evidence type="ECO:0000256" key="9">
    <source>
        <dbReference type="ARBA" id="ARBA00023180"/>
    </source>
</evidence>
<evidence type="ECO:0000256" key="7">
    <source>
        <dbReference type="ARBA" id="ARBA00023136"/>
    </source>
</evidence>
<dbReference type="FunFam" id="2.10.50.30:FF:000003">
    <property type="entry name" value="Vomeronasal 2, receptor 120"/>
    <property type="match status" value="1"/>
</dbReference>
<keyword evidence="8 14" id="KW-0675">Receptor</keyword>
<organism evidence="14 15">
    <name type="scientific">Pelobates cultripes</name>
    <name type="common">Western spadefoot toad</name>
    <dbReference type="NCBI Taxonomy" id="61616"/>
    <lineage>
        <taxon>Eukaryota</taxon>
        <taxon>Metazoa</taxon>
        <taxon>Chordata</taxon>
        <taxon>Craniata</taxon>
        <taxon>Vertebrata</taxon>
        <taxon>Euteleostomi</taxon>
        <taxon>Amphibia</taxon>
        <taxon>Batrachia</taxon>
        <taxon>Anura</taxon>
        <taxon>Pelobatoidea</taxon>
        <taxon>Pelobatidae</taxon>
        <taxon>Pelobates</taxon>
    </lineage>
</organism>
<feature type="transmembrane region" description="Helical" evidence="12">
    <location>
        <begin position="692"/>
        <end position="713"/>
    </location>
</feature>
<dbReference type="Gene3D" id="3.40.50.2300">
    <property type="match status" value="3"/>
</dbReference>
<evidence type="ECO:0000256" key="3">
    <source>
        <dbReference type="ARBA" id="ARBA00022692"/>
    </source>
</evidence>
<evidence type="ECO:0000256" key="5">
    <source>
        <dbReference type="ARBA" id="ARBA00022989"/>
    </source>
</evidence>
<evidence type="ECO:0000313" key="14">
    <source>
        <dbReference type="EMBL" id="CAH2299339.1"/>
    </source>
</evidence>
<dbReference type="InterPro" id="IPR017979">
    <property type="entry name" value="GPCR_3_CS"/>
</dbReference>
<dbReference type="PROSITE" id="PS00981">
    <property type="entry name" value="G_PROTEIN_RECEP_F3_3"/>
    <property type="match status" value="1"/>
</dbReference>
<keyword evidence="7 12" id="KW-0472">Membrane</keyword>
<dbReference type="InterPro" id="IPR000337">
    <property type="entry name" value="GPCR_3"/>
</dbReference>
<feature type="transmembrane region" description="Helical" evidence="12">
    <location>
        <begin position="849"/>
        <end position="869"/>
    </location>
</feature>
<evidence type="ECO:0000256" key="12">
    <source>
        <dbReference type="SAM" id="Phobius"/>
    </source>
</evidence>
<keyword evidence="5 12" id="KW-1133">Transmembrane helix</keyword>
<evidence type="ECO:0000256" key="11">
    <source>
        <dbReference type="SAM" id="MobiDB-lite"/>
    </source>
</evidence>
<feature type="transmembrane region" description="Helical" evidence="12">
    <location>
        <begin position="655"/>
        <end position="680"/>
    </location>
</feature>
<evidence type="ECO:0000256" key="8">
    <source>
        <dbReference type="ARBA" id="ARBA00023170"/>
    </source>
</evidence>
<keyword evidence="2" id="KW-1003">Cell membrane</keyword>
<keyword evidence="6" id="KW-0297">G-protein coupled receptor</keyword>
<dbReference type="InterPro" id="IPR017978">
    <property type="entry name" value="GPCR_3_C"/>
</dbReference>
<feature type="transmembrane region" description="Helical" evidence="12">
    <location>
        <begin position="814"/>
        <end position="837"/>
    </location>
</feature>
<feature type="transmembrane region" description="Helical" evidence="12">
    <location>
        <begin position="769"/>
        <end position="787"/>
    </location>
</feature>
<dbReference type="Pfam" id="PF00003">
    <property type="entry name" value="7tm_3"/>
    <property type="match status" value="1"/>
</dbReference>
<keyword evidence="10" id="KW-0807">Transducer</keyword>
<dbReference type="InterPro" id="IPR011500">
    <property type="entry name" value="GPCR_3_9-Cys_dom"/>
</dbReference>
<dbReference type="FunFam" id="3.40.50.2300:FF:000728">
    <property type="entry name" value="Uncharacterized protein"/>
    <property type="match status" value="1"/>
</dbReference>
<dbReference type="PANTHER" id="PTHR24061">
    <property type="entry name" value="CALCIUM-SENSING RECEPTOR-RELATED"/>
    <property type="match status" value="1"/>
</dbReference>
<dbReference type="GO" id="GO:0004930">
    <property type="term" value="F:G protein-coupled receptor activity"/>
    <property type="evidence" value="ECO:0007669"/>
    <property type="project" value="UniProtKB-KW"/>
</dbReference>
<evidence type="ECO:0000259" key="13">
    <source>
        <dbReference type="PROSITE" id="PS50259"/>
    </source>
</evidence>
<accession>A0AAD1W866</accession>
<dbReference type="Proteomes" id="UP001295444">
    <property type="component" value="Chromosome 06"/>
</dbReference>
<feature type="transmembrane region" description="Helical" evidence="12">
    <location>
        <begin position="1297"/>
        <end position="1317"/>
    </location>
</feature>
<dbReference type="SUPFAM" id="SSF53822">
    <property type="entry name" value="Periplasmic binding protein-like I"/>
    <property type="match status" value="3"/>
</dbReference>
<dbReference type="PROSITE" id="PS50259">
    <property type="entry name" value="G_PROTEIN_RECEP_F3_4"/>
    <property type="match status" value="1"/>
</dbReference>
<keyword evidence="9" id="KW-0325">Glycoprotein</keyword>
<feature type="transmembrane region" description="Helical" evidence="12">
    <location>
        <begin position="875"/>
        <end position="897"/>
    </location>
</feature>
<name>A0AAD1W866_PELCU</name>
<dbReference type="PRINTS" id="PR00248">
    <property type="entry name" value="GPCRMGR"/>
</dbReference>
<feature type="domain" description="G-protein coupled receptors family 3 profile" evidence="13">
    <location>
        <begin position="655"/>
        <end position="919"/>
    </location>
</feature>
<keyword evidence="15" id="KW-1185">Reference proteome</keyword>
<evidence type="ECO:0000256" key="1">
    <source>
        <dbReference type="ARBA" id="ARBA00004651"/>
    </source>
</evidence>
<dbReference type="GO" id="GO:0005886">
    <property type="term" value="C:plasma membrane"/>
    <property type="evidence" value="ECO:0007669"/>
    <property type="project" value="UniProtKB-SubCell"/>
</dbReference>
<dbReference type="InterPro" id="IPR028082">
    <property type="entry name" value="Peripla_BP_I"/>
</dbReference>